<dbReference type="Gene3D" id="1.10.260.40">
    <property type="entry name" value="lambda repressor-like DNA-binding domains"/>
    <property type="match status" value="1"/>
</dbReference>
<dbReference type="RefSeq" id="WP_189610000.1">
    <property type="nucleotide sequence ID" value="NZ_BMXR01000007.1"/>
</dbReference>
<dbReference type="PROSITE" id="PS00356">
    <property type="entry name" value="HTH_LACI_1"/>
    <property type="match status" value="1"/>
</dbReference>
<reference evidence="5" key="1">
    <citation type="journal article" date="2014" name="Int. J. Syst. Evol. Microbiol.">
        <title>Complete genome sequence of Corynebacterium casei LMG S-19264T (=DSM 44701T), isolated from a smear-ripened cheese.</title>
        <authorList>
            <consortium name="US DOE Joint Genome Institute (JGI-PGF)"/>
            <person name="Walter F."/>
            <person name="Albersmeier A."/>
            <person name="Kalinowski J."/>
            <person name="Ruckert C."/>
        </authorList>
    </citation>
    <scope>NUCLEOTIDE SEQUENCE</scope>
    <source>
        <strain evidence="5">KCTC 22169</strain>
    </source>
</reference>
<dbReference type="SUPFAM" id="SSF47413">
    <property type="entry name" value="lambda repressor-like DNA-binding domains"/>
    <property type="match status" value="1"/>
</dbReference>
<evidence type="ECO:0000259" key="4">
    <source>
        <dbReference type="PROSITE" id="PS50932"/>
    </source>
</evidence>
<dbReference type="SMART" id="SM00354">
    <property type="entry name" value="HTH_LACI"/>
    <property type="match status" value="1"/>
</dbReference>
<keyword evidence="6" id="KW-1185">Reference proteome</keyword>
<dbReference type="PANTHER" id="PTHR30146:SF109">
    <property type="entry name" value="HTH-TYPE TRANSCRIPTIONAL REGULATOR GALS"/>
    <property type="match status" value="1"/>
</dbReference>
<dbReference type="InterPro" id="IPR028082">
    <property type="entry name" value="Peripla_BP_I"/>
</dbReference>
<dbReference type="AlphaFoldDB" id="A0A918KET8"/>
<dbReference type="PROSITE" id="PS50932">
    <property type="entry name" value="HTH_LACI_2"/>
    <property type="match status" value="1"/>
</dbReference>
<dbReference type="InterPro" id="IPR046335">
    <property type="entry name" value="LacI/GalR-like_sensor"/>
</dbReference>
<keyword evidence="2" id="KW-0238">DNA-binding</keyword>
<dbReference type="PANTHER" id="PTHR30146">
    <property type="entry name" value="LACI-RELATED TRANSCRIPTIONAL REPRESSOR"/>
    <property type="match status" value="1"/>
</dbReference>
<dbReference type="GO" id="GO:0003700">
    <property type="term" value="F:DNA-binding transcription factor activity"/>
    <property type="evidence" value="ECO:0007669"/>
    <property type="project" value="TreeGrafter"/>
</dbReference>
<dbReference type="CDD" id="cd01392">
    <property type="entry name" value="HTH_LacI"/>
    <property type="match status" value="1"/>
</dbReference>
<keyword evidence="3" id="KW-0804">Transcription</keyword>
<feature type="domain" description="HTH lacI-type" evidence="4">
    <location>
        <begin position="2"/>
        <end position="56"/>
    </location>
</feature>
<evidence type="ECO:0000313" key="5">
    <source>
        <dbReference type="EMBL" id="GGX59584.1"/>
    </source>
</evidence>
<evidence type="ECO:0000256" key="1">
    <source>
        <dbReference type="ARBA" id="ARBA00023015"/>
    </source>
</evidence>
<sequence>MANIKDVAKAAGVSVSTVSRVINHSASVVPEKRQAVLAAMDELDYRPNTLARALVSNKSNCIGLLVGEIDSPFFAQLMAGVHRVVLDAGKHVIVTAGYHHPEHERESIRFLLERRCDALVVHSKALPDEELINLLEQDVPIIIINRLIPGWEHRCVYLDNEYGAYLATRHLLTKGHTNIAYIGTNIAIEDGADRVHGYRRALEEFGIEFDERKLVKAFPDEEGGHYAMAEVMSRRLGVTAVFSYNDAMAAGAITMLQDAGHRVPEEISIVGFDDVILARLLNPRLTTIRYPIHEMGALAARIVLHDLDPKIPSVEQPLRFTPRLVERHSVRDVSLVGA</sequence>
<dbReference type="InterPro" id="IPR010982">
    <property type="entry name" value="Lambda_DNA-bd_dom_sf"/>
</dbReference>
<name>A0A918KET8_9GAMM</name>
<evidence type="ECO:0000256" key="2">
    <source>
        <dbReference type="ARBA" id="ARBA00023125"/>
    </source>
</evidence>
<dbReference type="GO" id="GO:0000976">
    <property type="term" value="F:transcription cis-regulatory region binding"/>
    <property type="evidence" value="ECO:0007669"/>
    <property type="project" value="TreeGrafter"/>
</dbReference>
<reference evidence="5" key="2">
    <citation type="submission" date="2020-09" db="EMBL/GenBank/DDBJ databases">
        <authorList>
            <person name="Sun Q."/>
            <person name="Kim S."/>
        </authorList>
    </citation>
    <scope>NUCLEOTIDE SEQUENCE</scope>
    <source>
        <strain evidence="5">KCTC 22169</strain>
    </source>
</reference>
<dbReference type="SUPFAM" id="SSF53822">
    <property type="entry name" value="Periplasmic binding protein-like I"/>
    <property type="match status" value="1"/>
</dbReference>
<evidence type="ECO:0000313" key="6">
    <source>
        <dbReference type="Proteomes" id="UP000626148"/>
    </source>
</evidence>
<gene>
    <name evidence="5" type="ORF">GCM10007392_29420</name>
</gene>
<dbReference type="Pfam" id="PF00356">
    <property type="entry name" value="LacI"/>
    <property type="match status" value="1"/>
</dbReference>
<accession>A0A918KET8</accession>
<dbReference type="PRINTS" id="PR00036">
    <property type="entry name" value="HTHLACI"/>
</dbReference>
<dbReference type="EMBL" id="BMXR01000007">
    <property type="protein sequence ID" value="GGX59584.1"/>
    <property type="molecule type" value="Genomic_DNA"/>
</dbReference>
<dbReference type="Gene3D" id="3.40.50.2300">
    <property type="match status" value="2"/>
</dbReference>
<evidence type="ECO:0000256" key="3">
    <source>
        <dbReference type="ARBA" id="ARBA00023163"/>
    </source>
</evidence>
<protein>
    <submittedName>
        <fullName evidence="5">Repressor</fullName>
    </submittedName>
</protein>
<organism evidence="5 6">
    <name type="scientific">Saccharospirillum salsuginis</name>
    <dbReference type="NCBI Taxonomy" id="418750"/>
    <lineage>
        <taxon>Bacteria</taxon>
        <taxon>Pseudomonadati</taxon>
        <taxon>Pseudomonadota</taxon>
        <taxon>Gammaproteobacteria</taxon>
        <taxon>Oceanospirillales</taxon>
        <taxon>Saccharospirillaceae</taxon>
        <taxon>Saccharospirillum</taxon>
    </lineage>
</organism>
<dbReference type="Pfam" id="PF13377">
    <property type="entry name" value="Peripla_BP_3"/>
    <property type="match status" value="1"/>
</dbReference>
<dbReference type="CDD" id="cd06270">
    <property type="entry name" value="PBP1_GalS-like"/>
    <property type="match status" value="1"/>
</dbReference>
<keyword evidence="1" id="KW-0805">Transcription regulation</keyword>
<dbReference type="Proteomes" id="UP000626148">
    <property type="component" value="Unassembled WGS sequence"/>
</dbReference>
<proteinExistence type="predicted"/>
<comment type="caution">
    <text evidence="5">The sequence shown here is derived from an EMBL/GenBank/DDBJ whole genome shotgun (WGS) entry which is preliminary data.</text>
</comment>
<dbReference type="InterPro" id="IPR000843">
    <property type="entry name" value="HTH_LacI"/>
</dbReference>